<evidence type="ECO:0000313" key="3">
    <source>
        <dbReference type="Proteomes" id="UP000784294"/>
    </source>
</evidence>
<feature type="compositionally biased region" description="Low complexity" evidence="1">
    <location>
        <begin position="149"/>
        <end position="171"/>
    </location>
</feature>
<keyword evidence="3" id="KW-1185">Reference proteome</keyword>
<evidence type="ECO:0000313" key="2">
    <source>
        <dbReference type="EMBL" id="VEL39004.1"/>
    </source>
</evidence>
<accession>A0A3S5B7V0</accession>
<feature type="region of interest" description="Disordered" evidence="1">
    <location>
        <begin position="149"/>
        <end position="195"/>
    </location>
</feature>
<feature type="compositionally biased region" description="Basic and acidic residues" evidence="1">
    <location>
        <begin position="179"/>
        <end position="195"/>
    </location>
</feature>
<gene>
    <name evidence="2" type="ORF">PXEA_LOCUS32444</name>
</gene>
<protein>
    <submittedName>
        <fullName evidence="2">Uncharacterized protein</fullName>
    </submittedName>
</protein>
<dbReference type="Proteomes" id="UP000784294">
    <property type="component" value="Unassembled WGS sequence"/>
</dbReference>
<sequence length="222" mass="23722">MLQIVKIVVNGPVVWKNGLPLPVISTGGSGSPIKLPAKSPNSLLSSLSNLRSLTNLSCANAQIPAPVVKTTSAVLSAPLIGPHRGNISTGKSMSSTLMTTMKNSSAVNIISRDSYSRSLSRGRSIDPSAPVLRTASPLKVEVLHNLNSNESSATCSTQSSSLQSSSTSLNLKNRTSHGSFKDKYSDDNKDTGEQKIDPKAYMRYIRPSTLERLIRCGILNRE</sequence>
<evidence type="ECO:0000256" key="1">
    <source>
        <dbReference type="SAM" id="MobiDB-lite"/>
    </source>
</evidence>
<proteinExistence type="predicted"/>
<reference evidence="2" key="1">
    <citation type="submission" date="2018-11" db="EMBL/GenBank/DDBJ databases">
        <authorList>
            <consortium name="Pathogen Informatics"/>
        </authorList>
    </citation>
    <scope>NUCLEOTIDE SEQUENCE</scope>
</reference>
<dbReference type="AlphaFoldDB" id="A0A3S5B7V0"/>
<dbReference type="EMBL" id="CAAALY010259736">
    <property type="protein sequence ID" value="VEL39004.1"/>
    <property type="molecule type" value="Genomic_DNA"/>
</dbReference>
<name>A0A3S5B7V0_9PLAT</name>
<comment type="caution">
    <text evidence="2">The sequence shown here is derived from an EMBL/GenBank/DDBJ whole genome shotgun (WGS) entry which is preliminary data.</text>
</comment>
<organism evidence="2 3">
    <name type="scientific">Protopolystoma xenopodis</name>
    <dbReference type="NCBI Taxonomy" id="117903"/>
    <lineage>
        <taxon>Eukaryota</taxon>
        <taxon>Metazoa</taxon>
        <taxon>Spiralia</taxon>
        <taxon>Lophotrochozoa</taxon>
        <taxon>Platyhelminthes</taxon>
        <taxon>Monogenea</taxon>
        <taxon>Polyopisthocotylea</taxon>
        <taxon>Polystomatidea</taxon>
        <taxon>Polystomatidae</taxon>
        <taxon>Protopolystoma</taxon>
    </lineage>
</organism>